<dbReference type="AlphaFoldDB" id="A0A915JXL2"/>
<protein>
    <submittedName>
        <fullName evidence="2">Uncharacterized protein</fullName>
    </submittedName>
</protein>
<evidence type="ECO:0000313" key="1">
    <source>
        <dbReference type="Proteomes" id="UP000887565"/>
    </source>
</evidence>
<sequence length="68" mass="7541">MLIAMPYVVNDGVSGGDFILTLDIFVTSSNGGIFRRRATVKKSIKRLFSSGAIFFNDDVDTDEEEEFS</sequence>
<keyword evidence="1" id="KW-1185">Reference proteome</keyword>
<evidence type="ECO:0000313" key="2">
    <source>
        <dbReference type="WBParaSite" id="nRc.2.0.1.t30823-RA"/>
    </source>
</evidence>
<dbReference type="WBParaSite" id="nRc.2.0.1.t30823-RA">
    <property type="protein sequence ID" value="nRc.2.0.1.t30823-RA"/>
    <property type="gene ID" value="nRc.2.0.1.g30823"/>
</dbReference>
<dbReference type="Proteomes" id="UP000887565">
    <property type="component" value="Unplaced"/>
</dbReference>
<accession>A0A915JXL2</accession>
<organism evidence="1 2">
    <name type="scientific">Romanomermis culicivorax</name>
    <name type="common">Nematode worm</name>
    <dbReference type="NCBI Taxonomy" id="13658"/>
    <lineage>
        <taxon>Eukaryota</taxon>
        <taxon>Metazoa</taxon>
        <taxon>Ecdysozoa</taxon>
        <taxon>Nematoda</taxon>
        <taxon>Enoplea</taxon>
        <taxon>Dorylaimia</taxon>
        <taxon>Mermithida</taxon>
        <taxon>Mermithoidea</taxon>
        <taxon>Mermithidae</taxon>
        <taxon>Romanomermis</taxon>
    </lineage>
</organism>
<reference evidence="2" key="1">
    <citation type="submission" date="2022-11" db="UniProtKB">
        <authorList>
            <consortium name="WormBaseParasite"/>
        </authorList>
    </citation>
    <scope>IDENTIFICATION</scope>
</reference>
<proteinExistence type="predicted"/>
<name>A0A915JXL2_ROMCU</name>